<evidence type="ECO:0000256" key="4">
    <source>
        <dbReference type="PROSITE-ProRule" id="PRU01161"/>
    </source>
</evidence>
<dbReference type="PANTHER" id="PTHR14226">
    <property type="entry name" value="NEUROPATHY TARGET ESTERASE/SWISS CHEESE D.MELANOGASTER"/>
    <property type="match status" value="1"/>
</dbReference>
<evidence type="ECO:0000259" key="5">
    <source>
        <dbReference type="PROSITE" id="PS51635"/>
    </source>
</evidence>
<dbReference type="Pfam" id="PF01734">
    <property type="entry name" value="Patatin"/>
    <property type="match status" value="1"/>
</dbReference>
<evidence type="ECO:0000313" key="7">
    <source>
        <dbReference type="Proteomes" id="UP001139559"/>
    </source>
</evidence>
<keyword evidence="1 4" id="KW-0378">Hydrolase</keyword>
<feature type="domain" description="PNPLA" evidence="5">
    <location>
        <begin position="86"/>
        <end position="279"/>
    </location>
</feature>
<name>A0A9X2BJH8_9VIBR</name>
<proteinExistence type="predicted"/>
<dbReference type="InterPro" id="IPR002641">
    <property type="entry name" value="PNPLA_dom"/>
</dbReference>
<feature type="short sequence motif" description="GXGXXG" evidence="4">
    <location>
        <begin position="90"/>
        <end position="95"/>
    </location>
</feature>
<organism evidence="6 7">
    <name type="scientific">Vibrio amylolyticus</name>
    <dbReference type="NCBI Taxonomy" id="2847292"/>
    <lineage>
        <taxon>Bacteria</taxon>
        <taxon>Pseudomonadati</taxon>
        <taxon>Pseudomonadota</taxon>
        <taxon>Gammaproteobacteria</taxon>
        <taxon>Vibrionales</taxon>
        <taxon>Vibrionaceae</taxon>
        <taxon>Vibrio</taxon>
    </lineage>
</organism>
<keyword evidence="2 4" id="KW-0442">Lipid degradation</keyword>
<dbReference type="EMBL" id="JAJHVV010000005">
    <property type="protein sequence ID" value="MCK6263482.1"/>
    <property type="molecule type" value="Genomic_DNA"/>
</dbReference>
<dbReference type="InterPro" id="IPR050301">
    <property type="entry name" value="NTE"/>
</dbReference>
<dbReference type="InterPro" id="IPR016035">
    <property type="entry name" value="Acyl_Trfase/lysoPLipase"/>
</dbReference>
<feature type="short sequence motif" description="DGA/G" evidence="4">
    <location>
        <begin position="265"/>
        <end position="267"/>
    </location>
</feature>
<evidence type="ECO:0000256" key="3">
    <source>
        <dbReference type="ARBA" id="ARBA00023098"/>
    </source>
</evidence>
<dbReference type="PROSITE" id="PS51635">
    <property type="entry name" value="PNPLA"/>
    <property type="match status" value="1"/>
</dbReference>
<dbReference type="Proteomes" id="UP001139559">
    <property type="component" value="Unassembled WGS sequence"/>
</dbReference>
<accession>A0A9X2BJH8</accession>
<dbReference type="PANTHER" id="PTHR14226:SF74">
    <property type="entry name" value="BLR4684 PROTEIN"/>
    <property type="match status" value="1"/>
</dbReference>
<dbReference type="SUPFAM" id="SSF52151">
    <property type="entry name" value="FabD/lysophospholipase-like"/>
    <property type="match status" value="1"/>
</dbReference>
<feature type="active site" description="Nucleophile" evidence="4">
    <location>
        <position position="121"/>
    </location>
</feature>
<dbReference type="AlphaFoldDB" id="A0A9X2BJH8"/>
<dbReference type="Gene3D" id="3.40.1090.10">
    <property type="entry name" value="Cytosolic phospholipase A2 catalytic domain"/>
    <property type="match status" value="1"/>
</dbReference>
<dbReference type="RefSeq" id="WP_248008568.1">
    <property type="nucleotide sequence ID" value="NZ_JAJHVV010000005.1"/>
</dbReference>
<reference evidence="6" key="1">
    <citation type="submission" date="2021-11" db="EMBL/GenBank/DDBJ databases">
        <title>Vibrio ZSDE26 sp. nov. and Vibrio ZSDZ34 sp. nov., isolated from coastal seawater in Qingdao.</title>
        <authorList>
            <person name="Zhang P."/>
        </authorList>
    </citation>
    <scope>NUCLEOTIDE SEQUENCE</scope>
    <source>
        <strain evidence="6">ZSDE26</strain>
    </source>
</reference>
<dbReference type="GO" id="GO:0016042">
    <property type="term" value="P:lipid catabolic process"/>
    <property type="evidence" value="ECO:0007669"/>
    <property type="project" value="UniProtKB-UniRule"/>
</dbReference>
<gene>
    <name evidence="6" type="ORF">KP803_09370</name>
</gene>
<feature type="short sequence motif" description="GXSXG" evidence="4">
    <location>
        <begin position="119"/>
        <end position="123"/>
    </location>
</feature>
<keyword evidence="3 4" id="KW-0443">Lipid metabolism</keyword>
<feature type="active site" description="Proton acceptor" evidence="4">
    <location>
        <position position="265"/>
    </location>
</feature>
<evidence type="ECO:0000313" key="6">
    <source>
        <dbReference type="EMBL" id="MCK6263482.1"/>
    </source>
</evidence>
<comment type="caution">
    <text evidence="6">The sequence shown here is derived from an EMBL/GenBank/DDBJ whole genome shotgun (WGS) entry which is preliminary data.</text>
</comment>
<sequence length="397" mass="44708">MNHRIFKTTRRTLRQCYVLILLTLTSACSTTPERNASINSESMNPLNVSGLRFWDDHISKTENYDVLAEIDALIKNKADTDMVNHLALSGGGVNGAFSAGILNAWTEQGTRPDFDVVTGVSTGALVSVFAFLGSEYDEQLKHYYTETTLDEMFKRNSIIQLISRRAIVDTTGFEEKVRNAINTDMIEKIAVEREKGRLLLIATTNLDNEKMAVWDVGRIAELRSAEAQKLVQDIVIASSSIPGAFPAKIINLDSDVGNYDELHVDGGVSRQVFLIPQWMQNRTEVSPFKQTVYVIRNGSLKPRFSEVDNSISSVSARSVSTLTRRQGVGDVEYIYHYSLSHDLDFNLAHIDDDFIDDDLDPLGLEYMNAVFDYGYWHMKSETLWLERPPSLGKEFKL</sequence>
<protein>
    <submittedName>
        <fullName evidence="6">Patatin-like phospholipase family protein</fullName>
    </submittedName>
</protein>
<dbReference type="PROSITE" id="PS51257">
    <property type="entry name" value="PROKAR_LIPOPROTEIN"/>
    <property type="match status" value="1"/>
</dbReference>
<dbReference type="GO" id="GO:0016787">
    <property type="term" value="F:hydrolase activity"/>
    <property type="evidence" value="ECO:0007669"/>
    <property type="project" value="UniProtKB-UniRule"/>
</dbReference>
<evidence type="ECO:0000256" key="2">
    <source>
        <dbReference type="ARBA" id="ARBA00022963"/>
    </source>
</evidence>
<keyword evidence="7" id="KW-1185">Reference proteome</keyword>
<evidence type="ECO:0000256" key="1">
    <source>
        <dbReference type="ARBA" id="ARBA00022801"/>
    </source>
</evidence>